<keyword evidence="4" id="KW-1185">Reference proteome</keyword>
<evidence type="ECO:0000259" key="2">
    <source>
        <dbReference type="Pfam" id="PF03713"/>
    </source>
</evidence>
<proteinExistence type="predicted"/>
<comment type="caution">
    <text evidence="3">The sequence shown here is derived from an EMBL/GenBank/DDBJ whole genome shotgun (WGS) entry which is preliminary data.</text>
</comment>
<feature type="chain" id="PRO_5047126224" description="DUF305 domain-containing protein" evidence="1">
    <location>
        <begin position="39"/>
        <end position="153"/>
    </location>
</feature>
<dbReference type="PANTHER" id="PTHR36933:SF1">
    <property type="entry name" value="SLL0788 PROTEIN"/>
    <property type="match status" value="1"/>
</dbReference>
<dbReference type="InterPro" id="IPR005183">
    <property type="entry name" value="DUF305_CopM-like"/>
</dbReference>
<gene>
    <name evidence="3" type="ORF">AFCDBAGC_0963</name>
</gene>
<dbReference type="Pfam" id="PF03713">
    <property type="entry name" value="DUF305"/>
    <property type="match status" value="1"/>
</dbReference>
<name>A0ABQ4QD38_9HYPH</name>
<protein>
    <recommendedName>
        <fullName evidence="2">DUF305 domain-containing protein</fullName>
    </recommendedName>
</protein>
<accession>A0ABQ4QD38</accession>
<feature type="domain" description="DUF305" evidence="2">
    <location>
        <begin position="76"/>
        <end position="147"/>
    </location>
</feature>
<sequence>MASFTVAHIPVRSLDPMRNIVRPAAIALAATFAGAALAQSTPPRMDHDKMGHEHMDHAGRHPAPAAGEAPSTQAFRAVDARMHADMAIRYSGDVDADFVRGMIPHHEGAIGMARVALQYSKDPEVRALAEEIVKAQEGEIARMRAILARTGAK</sequence>
<dbReference type="InterPro" id="IPR012347">
    <property type="entry name" value="Ferritin-like"/>
</dbReference>
<evidence type="ECO:0000256" key="1">
    <source>
        <dbReference type="SAM" id="SignalP"/>
    </source>
</evidence>
<dbReference type="EMBL" id="BPQG01000008">
    <property type="protein sequence ID" value="GJD43118.1"/>
    <property type="molecule type" value="Genomic_DNA"/>
</dbReference>
<evidence type="ECO:0000313" key="3">
    <source>
        <dbReference type="EMBL" id="GJD43118.1"/>
    </source>
</evidence>
<reference evidence="3 4" key="1">
    <citation type="journal article" date="2021" name="Front. Microbiol.">
        <title>Comprehensive Comparative Genomics and Phenotyping of Methylobacterium Species.</title>
        <authorList>
            <person name="Alessa O."/>
            <person name="Ogura Y."/>
            <person name="Fujitani Y."/>
            <person name="Takami H."/>
            <person name="Hayashi T."/>
            <person name="Sahin N."/>
            <person name="Tani A."/>
        </authorList>
    </citation>
    <scope>NUCLEOTIDE SEQUENCE [LARGE SCALE GENOMIC DNA]</scope>
    <source>
        <strain evidence="3 4">DSM 23679</strain>
    </source>
</reference>
<feature type="signal peptide" evidence="1">
    <location>
        <begin position="1"/>
        <end position="38"/>
    </location>
</feature>
<organism evidence="3 4">
    <name type="scientific">Methylobacterium cerastii</name>
    <dbReference type="NCBI Taxonomy" id="932741"/>
    <lineage>
        <taxon>Bacteria</taxon>
        <taxon>Pseudomonadati</taxon>
        <taxon>Pseudomonadota</taxon>
        <taxon>Alphaproteobacteria</taxon>
        <taxon>Hyphomicrobiales</taxon>
        <taxon>Methylobacteriaceae</taxon>
        <taxon>Methylobacterium</taxon>
    </lineage>
</organism>
<evidence type="ECO:0000313" key="4">
    <source>
        <dbReference type="Proteomes" id="UP001055117"/>
    </source>
</evidence>
<keyword evidence="1" id="KW-0732">Signal</keyword>
<dbReference type="Gene3D" id="1.20.1260.10">
    <property type="match status" value="1"/>
</dbReference>
<dbReference type="PANTHER" id="PTHR36933">
    <property type="entry name" value="SLL0788 PROTEIN"/>
    <property type="match status" value="1"/>
</dbReference>
<dbReference type="Proteomes" id="UP001055117">
    <property type="component" value="Unassembled WGS sequence"/>
</dbReference>